<dbReference type="Proteomes" id="UP000308528">
    <property type="component" value="Unassembled WGS sequence"/>
</dbReference>
<dbReference type="EMBL" id="SRSF01000002">
    <property type="protein sequence ID" value="THH40704.1"/>
    <property type="molecule type" value="Genomic_DNA"/>
</dbReference>
<comment type="caution">
    <text evidence="1">The sequence shown here is derived from an EMBL/GenBank/DDBJ whole genome shotgun (WGS) entry which is preliminary data.</text>
</comment>
<reference evidence="1 2" key="1">
    <citation type="submission" date="2019-04" db="EMBL/GenBank/DDBJ databases">
        <title>Lewinella litorea sp. nov., isolated from a marine sand.</title>
        <authorList>
            <person name="Yoon J.-H."/>
        </authorList>
    </citation>
    <scope>NUCLEOTIDE SEQUENCE [LARGE SCALE GENOMIC DNA]</scope>
    <source>
        <strain evidence="1 2">HSMS-39</strain>
    </source>
</reference>
<evidence type="ECO:0008006" key="3">
    <source>
        <dbReference type="Google" id="ProtNLM"/>
    </source>
</evidence>
<dbReference type="RefSeq" id="WP_136458223.1">
    <property type="nucleotide sequence ID" value="NZ_SRSF01000002.1"/>
</dbReference>
<proteinExistence type="predicted"/>
<dbReference type="InterPro" id="IPR052894">
    <property type="entry name" value="AsmA-related"/>
</dbReference>
<keyword evidence="2" id="KW-1185">Reference proteome</keyword>
<dbReference type="PANTHER" id="PTHR30441:SF8">
    <property type="entry name" value="DUF748 DOMAIN-CONTAINING PROTEIN"/>
    <property type="match status" value="1"/>
</dbReference>
<accession>A0A4S4NLD0</accession>
<dbReference type="PANTHER" id="PTHR30441">
    <property type="entry name" value="DUF748 DOMAIN-CONTAINING PROTEIN"/>
    <property type="match status" value="1"/>
</dbReference>
<evidence type="ECO:0000313" key="2">
    <source>
        <dbReference type="Proteomes" id="UP000308528"/>
    </source>
</evidence>
<gene>
    <name evidence="1" type="ORF">E4021_08215</name>
</gene>
<dbReference type="AlphaFoldDB" id="A0A4S4NLD0"/>
<evidence type="ECO:0000313" key="1">
    <source>
        <dbReference type="EMBL" id="THH40704.1"/>
    </source>
</evidence>
<dbReference type="GO" id="GO:0005886">
    <property type="term" value="C:plasma membrane"/>
    <property type="evidence" value="ECO:0007669"/>
    <property type="project" value="TreeGrafter"/>
</dbReference>
<name>A0A4S4NLD0_9BACT</name>
<sequence>MIKILIRGLLVFLGLTILVLAGLGIYLDDYLRSNDEKFLRQIAYPAGLDIVFRQVDLTAWSTFPLVSLSIDSLVVRDTVGTPDAPALLRLDRLEAEFSLASLFSDTLSLRRLDLYHGALYLASDSAGQFNAGTLLNEADQPEPPENRALGDPPQLAWDGVRVGLTDIDVTYLNPPRNKHIELCVDSLRTRAIRTDSGTVELTTQLATQVRALAFNTEKGAYLTDAPLSGTIAASFGPRAWTFPPTPLRIGTQDFTIGATIARTPGELSHISIANEAADFDLTHPLLNDKLREKLSEYHVTGRFPVHVDIATTLQRGSDPEVTVDFTLKGQRVRVKEYTFSDVFTRGKLVNRLEERLGGIPNSRKNMRVDLDSLYATYLGARISSPHALVAVFGGDARLHAPLHITGPARVVSDWLQNRDFFFNRGRFSLTTEINASLLSFEEIASTSEGRLHFRNLDVVYRPADVAFPFETITVTKEKGDVSFRLASSPMPTGFSFRLFGNINNLTPLLIDQPGAAITTDVALLAPRIDWTDFLGFFGQSGYFAADTSASAPPAASTTDQVRAMKTALTGLQRSFHPSIEARFDTVAYYDVLSVTDFATGLRFFGDTLVLERTTFDWADSDLAFGARLDLSRARETPFRLAAQAEHLDLNRMRPALTYFGVQVPGGLDSLPDDLSISFSHAGIIEDSLGIRPGTNTGEFRFDDGRNNLFSGSLAYTPGPGGLSSHLRLGGDPQIVNVLFGSRDFFFGTGRFSIDLCIDGNPTDLRSVLRDGELQLRIDSSRISYRPSDVFVPVEHFSVDVEGGNATYRMDLLTDSTRRAVELRGELTNLPAFVLPTAGETFRVRADATAATLHWADLRDFVQSDNEDTTSASDFDPQTLLSATGGIFRAFRPDLSLRVDTFWAGETTPLLGLHSGLRLVDSTELRLERSGFSLDDGRFEFDASYSLDDKLRSPFTAHWTTDTLALQHLVEQLRMMEVSLPDDIGLLRGKLTMDGSIHGLVDETDGKVVMDSTYGHLRYRLTDAELADWPMLNQIGRKARMQHRFRHLHFAPLEGEIRVDGGLVTLPRIEVQSTGFQVFLEGDIHPTRGPDLLISLPLRNIGRGLLPSAPDTTGYALSGWKVYLVYTTGKNGEVKTKFRLGRRRYYNQRGRLDELRELRRQWRAIRRSQ</sequence>
<organism evidence="1 2">
    <name type="scientific">Neolewinella litorea</name>
    <dbReference type="NCBI Taxonomy" id="2562452"/>
    <lineage>
        <taxon>Bacteria</taxon>
        <taxon>Pseudomonadati</taxon>
        <taxon>Bacteroidota</taxon>
        <taxon>Saprospiria</taxon>
        <taxon>Saprospirales</taxon>
        <taxon>Lewinellaceae</taxon>
        <taxon>Neolewinella</taxon>
    </lineage>
</organism>
<protein>
    <recommendedName>
        <fullName evidence="3">AsmA-like C-terminal domain-containing protein</fullName>
    </recommendedName>
</protein>
<dbReference type="GO" id="GO:0090313">
    <property type="term" value="P:regulation of protein targeting to membrane"/>
    <property type="evidence" value="ECO:0007669"/>
    <property type="project" value="TreeGrafter"/>
</dbReference>
<dbReference type="OrthoDB" id="1489065at2"/>